<dbReference type="GO" id="GO:0016020">
    <property type="term" value="C:membrane"/>
    <property type="evidence" value="ECO:0007669"/>
    <property type="project" value="UniProtKB-SubCell"/>
</dbReference>
<gene>
    <name evidence="7" type="ORF">E1261_17685</name>
</gene>
<feature type="transmembrane region" description="Helical" evidence="5">
    <location>
        <begin position="166"/>
        <end position="184"/>
    </location>
</feature>
<feature type="domain" description="Methylamine utilisation protein MauE" evidence="6">
    <location>
        <begin position="25"/>
        <end position="154"/>
    </location>
</feature>
<feature type="transmembrane region" description="Helical" evidence="5">
    <location>
        <begin position="143"/>
        <end position="160"/>
    </location>
</feature>
<evidence type="ECO:0000313" key="8">
    <source>
        <dbReference type="Proteomes" id="UP000295075"/>
    </source>
</evidence>
<keyword evidence="2 5" id="KW-0812">Transmembrane</keyword>
<dbReference type="OrthoDB" id="3828761at2"/>
<dbReference type="EMBL" id="SMKA01000071">
    <property type="protein sequence ID" value="TDC28722.1"/>
    <property type="molecule type" value="Genomic_DNA"/>
</dbReference>
<proteinExistence type="predicted"/>
<comment type="caution">
    <text evidence="7">The sequence shown here is derived from an EMBL/GenBank/DDBJ whole genome shotgun (WGS) entry which is preliminary data.</text>
</comment>
<evidence type="ECO:0000256" key="4">
    <source>
        <dbReference type="ARBA" id="ARBA00023136"/>
    </source>
</evidence>
<evidence type="ECO:0000256" key="3">
    <source>
        <dbReference type="ARBA" id="ARBA00022989"/>
    </source>
</evidence>
<evidence type="ECO:0000313" key="7">
    <source>
        <dbReference type="EMBL" id="TDC28722.1"/>
    </source>
</evidence>
<feature type="transmembrane region" description="Helical" evidence="5">
    <location>
        <begin position="96"/>
        <end position="116"/>
    </location>
</feature>
<comment type="subcellular location">
    <subcellularLocation>
        <location evidence="1">Membrane</location>
        <topology evidence="1">Multi-pass membrane protein</topology>
    </subcellularLocation>
</comment>
<organism evidence="7 8">
    <name type="scientific">Kribbella albertanoniae</name>
    <dbReference type="NCBI Taxonomy" id="1266829"/>
    <lineage>
        <taxon>Bacteria</taxon>
        <taxon>Bacillati</taxon>
        <taxon>Actinomycetota</taxon>
        <taxon>Actinomycetes</taxon>
        <taxon>Propionibacteriales</taxon>
        <taxon>Kribbellaceae</taxon>
        <taxon>Kribbella</taxon>
    </lineage>
</organism>
<evidence type="ECO:0000259" key="6">
    <source>
        <dbReference type="Pfam" id="PF07291"/>
    </source>
</evidence>
<evidence type="ECO:0000256" key="5">
    <source>
        <dbReference type="SAM" id="Phobius"/>
    </source>
</evidence>
<dbReference type="InterPro" id="IPR009908">
    <property type="entry name" value="Methylamine_util_MauE"/>
</dbReference>
<name>A0A4R4Q1P2_9ACTN</name>
<sequence length="200" mass="20408">MIVGGVRTNAAVQSWDQWIEAGVEYLEFGCRVLLGGVFAVSAGSKVYSRTAVADFAAATARLTGARAGRARQLAAAVVAAEIAIVVALIVPALVRWGFAVAVGLIAVFSVAIVGALRRRQTTPCRCFGASNSPLGRQHVARNAALTAFGVLGIAADLSGGSSSLDFGLACVVAFAALIGVALTARLDDLIGLFRTTTATS</sequence>
<accession>A0A4R4Q1P2</accession>
<evidence type="ECO:0000256" key="1">
    <source>
        <dbReference type="ARBA" id="ARBA00004141"/>
    </source>
</evidence>
<dbReference type="UniPathway" id="UPA00895"/>
<reference evidence="7 8" key="1">
    <citation type="submission" date="2019-03" db="EMBL/GenBank/DDBJ databases">
        <title>Draft genome sequences of novel Actinobacteria.</title>
        <authorList>
            <person name="Sahin N."/>
            <person name="Ay H."/>
            <person name="Saygin H."/>
        </authorList>
    </citation>
    <scope>NUCLEOTIDE SEQUENCE [LARGE SCALE GENOMIC DNA]</scope>
    <source>
        <strain evidence="7 8">JCM 30547</strain>
    </source>
</reference>
<dbReference type="GO" id="GO:0030416">
    <property type="term" value="P:methylamine metabolic process"/>
    <property type="evidence" value="ECO:0007669"/>
    <property type="project" value="InterPro"/>
</dbReference>
<protein>
    <submittedName>
        <fullName evidence="7">Methylamine utilization protein MauE</fullName>
    </submittedName>
</protein>
<evidence type="ECO:0000256" key="2">
    <source>
        <dbReference type="ARBA" id="ARBA00022692"/>
    </source>
</evidence>
<keyword evidence="4 5" id="KW-0472">Membrane</keyword>
<keyword evidence="3 5" id="KW-1133">Transmembrane helix</keyword>
<dbReference type="Pfam" id="PF07291">
    <property type="entry name" value="MauE"/>
    <property type="match status" value="1"/>
</dbReference>
<dbReference type="Proteomes" id="UP000295075">
    <property type="component" value="Unassembled WGS sequence"/>
</dbReference>
<feature type="transmembrane region" description="Helical" evidence="5">
    <location>
        <begin position="73"/>
        <end position="90"/>
    </location>
</feature>
<keyword evidence="8" id="KW-1185">Reference proteome</keyword>
<dbReference type="AlphaFoldDB" id="A0A4R4Q1P2"/>